<organism evidence="2 3">
    <name type="scientific">Alosa alosa</name>
    <name type="common">allis shad</name>
    <dbReference type="NCBI Taxonomy" id="278164"/>
    <lineage>
        <taxon>Eukaryota</taxon>
        <taxon>Metazoa</taxon>
        <taxon>Chordata</taxon>
        <taxon>Craniata</taxon>
        <taxon>Vertebrata</taxon>
        <taxon>Euteleostomi</taxon>
        <taxon>Actinopterygii</taxon>
        <taxon>Neopterygii</taxon>
        <taxon>Teleostei</taxon>
        <taxon>Clupei</taxon>
        <taxon>Clupeiformes</taxon>
        <taxon>Clupeoidei</taxon>
        <taxon>Clupeidae</taxon>
        <taxon>Alosa</taxon>
    </lineage>
</organism>
<dbReference type="Pfam" id="PF06046">
    <property type="entry name" value="Sec6"/>
    <property type="match status" value="1"/>
</dbReference>
<name>A0AAV6HCZ6_9TELE</name>
<dbReference type="GO" id="GO:0051601">
    <property type="term" value="P:exocyst localization"/>
    <property type="evidence" value="ECO:0007669"/>
    <property type="project" value="TreeGrafter"/>
</dbReference>
<dbReference type="PANTHER" id="PTHR21292:SF12">
    <property type="entry name" value="EXOCYST COMPLEX COMPONENT 3-LIKE PROTEIN"/>
    <property type="match status" value="1"/>
</dbReference>
<comment type="similarity">
    <text evidence="1">Belongs to the SEC6 family.</text>
</comment>
<accession>A0AAV6HCZ6</accession>
<gene>
    <name evidence="2" type="ORF">AALO_G00000450</name>
</gene>
<dbReference type="AlphaFoldDB" id="A0AAV6HCZ6"/>
<dbReference type="GO" id="GO:0000145">
    <property type="term" value="C:exocyst"/>
    <property type="evidence" value="ECO:0007669"/>
    <property type="project" value="InterPro"/>
</dbReference>
<dbReference type="InterPro" id="IPR010326">
    <property type="entry name" value="EXOC3/Sec6"/>
</dbReference>
<keyword evidence="3" id="KW-1185">Reference proteome</keyword>
<protein>
    <submittedName>
        <fullName evidence="2">Uncharacterized protein</fullName>
    </submittedName>
</protein>
<evidence type="ECO:0000313" key="2">
    <source>
        <dbReference type="EMBL" id="KAG5285180.1"/>
    </source>
</evidence>
<evidence type="ECO:0000256" key="1">
    <source>
        <dbReference type="ARBA" id="ARBA00009447"/>
    </source>
</evidence>
<dbReference type="GO" id="GO:0000149">
    <property type="term" value="F:SNARE binding"/>
    <property type="evidence" value="ECO:0007669"/>
    <property type="project" value="TreeGrafter"/>
</dbReference>
<proteinExistence type="inferred from homology"/>
<dbReference type="PANTHER" id="PTHR21292">
    <property type="entry name" value="EXOCYST COMPLEX COMPONENT SEC6-RELATED"/>
    <property type="match status" value="1"/>
</dbReference>
<comment type="caution">
    <text evidence="2">The sequence shown here is derived from an EMBL/GenBank/DDBJ whole genome shotgun (WGS) entry which is preliminary data.</text>
</comment>
<dbReference type="EMBL" id="JADWDJ010000001">
    <property type="protein sequence ID" value="KAG5285180.1"/>
    <property type="molecule type" value="Genomic_DNA"/>
</dbReference>
<dbReference type="GO" id="GO:0006887">
    <property type="term" value="P:exocytosis"/>
    <property type="evidence" value="ECO:0007669"/>
    <property type="project" value="InterPro"/>
</dbReference>
<dbReference type="Gene3D" id="1.10.357.70">
    <property type="entry name" value="Exocyst complex component Sec6, C-terminal domain"/>
    <property type="match status" value="1"/>
</dbReference>
<dbReference type="InterPro" id="IPR042532">
    <property type="entry name" value="EXOC3/Sec6_C"/>
</dbReference>
<evidence type="ECO:0000313" key="3">
    <source>
        <dbReference type="Proteomes" id="UP000823561"/>
    </source>
</evidence>
<reference evidence="2 3" key="1">
    <citation type="submission" date="2020-10" db="EMBL/GenBank/DDBJ databases">
        <title>Chromosome-scale genome assembly of the Allis shad, Alosa alosa.</title>
        <authorList>
            <person name="Margot Z."/>
            <person name="Christophe K."/>
            <person name="Cabau C."/>
            <person name="Louis A."/>
            <person name="Berthelot C."/>
            <person name="Parey E."/>
            <person name="Roest Crollius H."/>
            <person name="Montfort J."/>
            <person name="Robinson-Rechavi M."/>
            <person name="Bucao C."/>
            <person name="Bouchez O."/>
            <person name="Gislard M."/>
            <person name="Lluch J."/>
            <person name="Milhes M."/>
            <person name="Lampietro C."/>
            <person name="Lopez Roques C."/>
            <person name="Donnadieu C."/>
            <person name="Braasch I."/>
            <person name="Desvignes T."/>
            <person name="Postlethwait J."/>
            <person name="Bobe J."/>
            <person name="Guiguen Y."/>
        </authorList>
    </citation>
    <scope>NUCLEOTIDE SEQUENCE [LARGE SCALE GENOMIC DNA]</scope>
    <source>
        <strain evidence="2">M-15738</strain>
        <tissue evidence="2">Blood</tissue>
    </source>
</reference>
<dbReference type="Proteomes" id="UP000823561">
    <property type="component" value="Chromosome 1"/>
</dbReference>
<sequence length="295" mass="33303">MLGSGQLAGSQSRSSPARCLRSVARRAKSVSRSLLGEIQRISLSELHTFLLRFTALERKRTGNGEGGVSHLFRTINTCRELRLLAVQLASEAQTDAASPAAVNLLEELEAQATKQLLHTVTHNTEVCLRSYFRGNTHLQQLLSELKSQLKNLPTECDTHKVVMDAVYSQIASLYLQQLLLGNRTHLEKRHGEVGVVIREDAEEMQEVFSQQNVNVEKKNELLLKVADIVSCEDVDALKISCLQLSTDYPDVSMKQLKKLLRWRGGLSRQQVKAVMEMRMMESPRQQPWTCCCWCR</sequence>